<dbReference type="PANTHER" id="PTHR46193:SF18">
    <property type="entry name" value="HEXITOL PHOSPHATASE B"/>
    <property type="match status" value="1"/>
</dbReference>
<dbReference type="InterPro" id="IPR023198">
    <property type="entry name" value="PGP-like_dom2"/>
</dbReference>
<comment type="similarity">
    <text evidence="2">Belongs to the HAD-like hydrolase superfamily. CbbY/CbbZ/Gph/YieH family.</text>
</comment>
<dbReference type="Pfam" id="PF13419">
    <property type="entry name" value="HAD_2"/>
    <property type="match status" value="1"/>
</dbReference>
<dbReference type="InterPro" id="IPR036412">
    <property type="entry name" value="HAD-like_sf"/>
</dbReference>
<keyword evidence="4" id="KW-0460">Magnesium</keyword>
<dbReference type="Gene3D" id="3.40.50.1000">
    <property type="entry name" value="HAD superfamily/HAD-like"/>
    <property type="match status" value="1"/>
</dbReference>
<comment type="caution">
    <text evidence="6">The sequence shown here is derived from an EMBL/GenBank/DDBJ whole genome shotgun (WGS) entry which is preliminary data.</text>
</comment>
<dbReference type="SFLD" id="SFLDG01129">
    <property type="entry name" value="C1.5:_HAD__Beta-PGM__Phosphata"/>
    <property type="match status" value="1"/>
</dbReference>
<dbReference type="SUPFAM" id="SSF56784">
    <property type="entry name" value="HAD-like"/>
    <property type="match status" value="1"/>
</dbReference>
<dbReference type="InterPro" id="IPR006439">
    <property type="entry name" value="HAD-SF_hydro_IA"/>
</dbReference>
<dbReference type="SFLD" id="SFLDS00003">
    <property type="entry name" value="Haloacid_Dehalogenase"/>
    <property type="match status" value="1"/>
</dbReference>
<evidence type="ECO:0000256" key="3">
    <source>
        <dbReference type="ARBA" id="ARBA00022723"/>
    </source>
</evidence>
<dbReference type="InterPro" id="IPR041492">
    <property type="entry name" value="HAD_2"/>
</dbReference>
<name>A0A161W1C4_9CLOT</name>
<dbReference type="AlphaFoldDB" id="A0A161W1C4"/>
<accession>A0A161W1C4</accession>
<dbReference type="GO" id="GO:0046872">
    <property type="term" value="F:metal ion binding"/>
    <property type="evidence" value="ECO:0007669"/>
    <property type="project" value="UniProtKB-KW"/>
</dbReference>
<dbReference type="InterPro" id="IPR023214">
    <property type="entry name" value="HAD_sf"/>
</dbReference>
<dbReference type="Proteomes" id="UP000076603">
    <property type="component" value="Unassembled WGS sequence"/>
</dbReference>
<dbReference type="PANTHER" id="PTHR46193">
    <property type="entry name" value="6-PHOSPHOGLUCONATE PHOSPHATASE"/>
    <property type="match status" value="1"/>
</dbReference>
<comment type="cofactor">
    <cofactor evidence="1">
        <name>Mg(2+)</name>
        <dbReference type="ChEBI" id="CHEBI:18420"/>
    </cofactor>
</comment>
<keyword evidence="3" id="KW-0479">Metal-binding</keyword>
<protein>
    <submittedName>
        <fullName evidence="6">Phosphorylated carbohydrates phosphatase</fullName>
        <ecNumber evidence="6">3.1.3.-</ecNumber>
    </submittedName>
</protein>
<evidence type="ECO:0000256" key="1">
    <source>
        <dbReference type="ARBA" id="ARBA00001946"/>
    </source>
</evidence>
<evidence type="ECO:0000313" key="7">
    <source>
        <dbReference type="Proteomes" id="UP000076603"/>
    </source>
</evidence>
<dbReference type="PATRIC" id="fig|1121326.3.peg.5713"/>
<gene>
    <name evidence="6" type="ORF">CLMAG_56510</name>
</gene>
<dbReference type="NCBIfam" id="TIGR01509">
    <property type="entry name" value="HAD-SF-IA-v3"/>
    <property type="match status" value="1"/>
</dbReference>
<proteinExistence type="inferred from homology"/>
<evidence type="ECO:0000256" key="2">
    <source>
        <dbReference type="ARBA" id="ARBA00006171"/>
    </source>
</evidence>
<keyword evidence="6" id="KW-0378">Hydrolase</keyword>
<sequence>MKRKLEPYKSIREGGGSLKKAVVFDMDGVLVNTEHFYFNRRMKYFDELKIEPTTRKIQDFIGLTNEMIWEILVPKDEERRNTLREGYANYCREHAVYFPEVLNPSVKEVFSKLKDKNMKIAIASSSEKSEILRMLEECELNKYVDFVISGEECRKSKPDPEIYIKAVKVLGSLAAEALAVEDSILGIRAAKSAGLTVGALVPRDYYIDQSEADYQISDLTELLEQV</sequence>
<evidence type="ECO:0000256" key="4">
    <source>
        <dbReference type="ARBA" id="ARBA00022842"/>
    </source>
</evidence>
<dbReference type="STRING" id="1121326.CLMAG_56510"/>
<dbReference type="GO" id="GO:0016787">
    <property type="term" value="F:hydrolase activity"/>
    <property type="evidence" value="ECO:0007669"/>
    <property type="project" value="UniProtKB-KW"/>
</dbReference>
<dbReference type="SFLD" id="SFLDG01135">
    <property type="entry name" value="C1.5.6:_HAD__Beta-PGM__Phospha"/>
    <property type="match status" value="1"/>
</dbReference>
<organism evidence="6 7">
    <name type="scientific">Clostridium magnum DSM 2767</name>
    <dbReference type="NCBI Taxonomy" id="1121326"/>
    <lineage>
        <taxon>Bacteria</taxon>
        <taxon>Bacillati</taxon>
        <taxon>Bacillota</taxon>
        <taxon>Clostridia</taxon>
        <taxon>Eubacteriales</taxon>
        <taxon>Clostridiaceae</taxon>
        <taxon>Clostridium</taxon>
    </lineage>
</organism>
<dbReference type="EMBL" id="LWAE01000012">
    <property type="protein sequence ID" value="KZL88960.1"/>
    <property type="molecule type" value="Genomic_DNA"/>
</dbReference>
<dbReference type="InterPro" id="IPR051600">
    <property type="entry name" value="Beta-PGM-like"/>
</dbReference>
<reference evidence="6 7" key="1">
    <citation type="submission" date="2016-04" db="EMBL/GenBank/DDBJ databases">
        <title>Genome sequence of Clostridium magnum DSM 2767.</title>
        <authorList>
            <person name="Poehlein A."/>
            <person name="Uhlig R."/>
            <person name="Fischer R."/>
            <person name="Bahl H."/>
            <person name="Daniel R."/>
        </authorList>
    </citation>
    <scope>NUCLEOTIDE SEQUENCE [LARGE SCALE GENOMIC DNA]</scope>
    <source>
        <strain evidence="6 7">DSM 2767</strain>
    </source>
</reference>
<evidence type="ECO:0000313" key="6">
    <source>
        <dbReference type="EMBL" id="KZL88960.1"/>
    </source>
</evidence>
<dbReference type="EC" id="3.1.3.-" evidence="6"/>
<evidence type="ECO:0000256" key="5">
    <source>
        <dbReference type="ARBA" id="ARBA00023277"/>
    </source>
</evidence>
<dbReference type="Gene3D" id="1.10.150.240">
    <property type="entry name" value="Putative phosphatase, domain 2"/>
    <property type="match status" value="1"/>
</dbReference>
<keyword evidence="7" id="KW-1185">Reference proteome</keyword>
<keyword evidence="5" id="KW-0119">Carbohydrate metabolism</keyword>